<dbReference type="InterPro" id="IPR027385">
    <property type="entry name" value="Beta-barrel_OMP"/>
</dbReference>
<evidence type="ECO:0000256" key="2">
    <source>
        <dbReference type="ARBA" id="ARBA00022729"/>
    </source>
</evidence>
<accession>A0AA48RCJ5</accession>
<comment type="subcellular location">
    <subcellularLocation>
        <location evidence="1">Membrane</location>
    </subcellularLocation>
</comment>
<dbReference type="PANTHER" id="PTHR34001">
    <property type="entry name" value="BLL7405 PROTEIN"/>
    <property type="match status" value="1"/>
</dbReference>
<evidence type="ECO:0000256" key="1">
    <source>
        <dbReference type="ARBA" id="ARBA00004370"/>
    </source>
</evidence>
<dbReference type="GO" id="GO:0015288">
    <property type="term" value="F:porin activity"/>
    <property type="evidence" value="ECO:0007669"/>
    <property type="project" value="InterPro"/>
</dbReference>
<evidence type="ECO:0000259" key="4">
    <source>
        <dbReference type="Pfam" id="PF13505"/>
    </source>
</evidence>
<proteinExistence type="predicted"/>
<dbReference type="SUPFAM" id="SSF56925">
    <property type="entry name" value="OMPA-like"/>
    <property type="match status" value="1"/>
</dbReference>
<gene>
    <name evidence="5" type="ORF">AMST5_01271</name>
</gene>
<dbReference type="InterPro" id="IPR011250">
    <property type="entry name" value="OMP/PagP_B-barrel"/>
</dbReference>
<keyword evidence="2" id="KW-0732">Signal</keyword>
<feature type="domain" description="Outer membrane protein beta-barrel" evidence="4">
    <location>
        <begin position="79"/>
        <end position="226"/>
    </location>
</feature>
<sequence length="680" mass="73939">MSGRAKYWAFLFAGAVLPGLDGNGRALAEDPFSWQGFHVGVSGGGALPARNGRAFPTVNGYPQDGSFDLAPPPGDGATALYGVQTGYDWQIGSFVFGLETGISSFSSRSNHAAAHATGLGFAESGIPYYAFFPGRSAGHYGSLSARAGFATGRMLAYATGGFATGGWAGESSLWLNGSRFDAEKSATLHTKLLVGAGVEYAFARDWSVRAEYIYLDLARNKQLFENEDGASFSLRTHPADHLLRFGLNYHITPTEPPPGDDPKGEATQEERYSVHGQLTLVGQGYPRFRSRYEGPNSLPARAGINETFSITTFFGVSLWKGAEAYLNPETTQGFGLADGYGFAGYPNNEAFQGGSYSNNLHFQRYFLRQNFGLGGEQEKIDAGQNTLEGMVDANRVTFTIGKYGVTDIFDDNRFAHDSRNGFLNNSVNTMGAFDYPADPWGFTYGLTGEVKYDRWTARGGVFQLPDYPDARTLEMKPRAGFEAVGEIEERHEIWDQPGKLKFLFFANHARMGRFDQAIATAAIDGVPPDITAVHDLHVKVGGGVNLEQQLSDNIGMFARASWANDDYETLAFAEIERSFTGGLVFSGNLWNRKDDIVGAAFAINGISDAHATYLGRGGNGMYLGDGGLSYSGEHIFEAYYRVGLAEGIHLTGDYQIVDNPGYNRDRGPVNLFALRLHAEF</sequence>
<dbReference type="Pfam" id="PF04966">
    <property type="entry name" value="OprB"/>
    <property type="match status" value="1"/>
</dbReference>
<dbReference type="Gene3D" id="2.40.160.20">
    <property type="match status" value="1"/>
</dbReference>
<evidence type="ECO:0000256" key="3">
    <source>
        <dbReference type="ARBA" id="ARBA00023136"/>
    </source>
</evidence>
<dbReference type="AlphaFoldDB" id="A0AA48RCJ5"/>
<keyword evidence="3" id="KW-0472">Membrane</keyword>
<dbReference type="InterPro" id="IPR051692">
    <property type="entry name" value="OMP-like"/>
</dbReference>
<dbReference type="PANTHER" id="PTHR34001:SF3">
    <property type="entry name" value="BLL7405 PROTEIN"/>
    <property type="match status" value="1"/>
</dbReference>
<dbReference type="Gene3D" id="2.40.160.180">
    <property type="entry name" value="Carbohydrate-selective porin OprB"/>
    <property type="match status" value="1"/>
</dbReference>
<evidence type="ECO:0000313" key="5">
    <source>
        <dbReference type="EMBL" id="CAJ0860101.1"/>
    </source>
</evidence>
<protein>
    <recommendedName>
        <fullName evidence="4">Outer membrane protein beta-barrel domain-containing protein</fullName>
    </recommendedName>
</protein>
<dbReference type="EMBL" id="OY288114">
    <property type="protein sequence ID" value="CAJ0860101.1"/>
    <property type="molecule type" value="Genomic_DNA"/>
</dbReference>
<dbReference type="GO" id="GO:0008643">
    <property type="term" value="P:carbohydrate transport"/>
    <property type="evidence" value="ECO:0007669"/>
    <property type="project" value="InterPro"/>
</dbReference>
<name>A0AA48RCJ5_9ZZZZ</name>
<organism evidence="5">
    <name type="scientific">freshwater sediment metagenome</name>
    <dbReference type="NCBI Taxonomy" id="556182"/>
    <lineage>
        <taxon>unclassified sequences</taxon>
        <taxon>metagenomes</taxon>
        <taxon>ecological metagenomes</taxon>
    </lineage>
</organism>
<dbReference type="Pfam" id="PF13505">
    <property type="entry name" value="OMP_b-brl"/>
    <property type="match status" value="1"/>
</dbReference>
<dbReference type="InterPro" id="IPR007049">
    <property type="entry name" value="Carb-sel_porin_OprB"/>
</dbReference>
<reference evidence="5" key="1">
    <citation type="submission" date="2023-07" db="EMBL/GenBank/DDBJ databases">
        <authorList>
            <person name="Pelsma A.J. K."/>
        </authorList>
    </citation>
    <scope>NUCLEOTIDE SEQUENCE</scope>
</reference>
<dbReference type="GO" id="GO:0016020">
    <property type="term" value="C:membrane"/>
    <property type="evidence" value="ECO:0007669"/>
    <property type="project" value="UniProtKB-SubCell"/>
</dbReference>
<dbReference type="InterPro" id="IPR038673">
    <property type="entry name" value="OprB_sf"/>
</dbReference>